<dbReference type="Proteomes" id="UP000285146">
    <property type="component" value="Unassembled WGS sequence"/>
</dbReference>
<organism evidence="2 3">
    <name type="scientific">Cytospora leucostoma</name>
    <dbReference type="NCBI Taxonomy" id="1230097"/>
    <lineage>
        <taxon>Eukaryota</taxon>
        <taxon>Fungi</taxon>
        <taxon>Dikarya</taxon>
        <taxon>Ascomycota</taxon>
        <taxon>Pezizomycotina</taxon>
        <taxon>Sordariomycetes</taxon>
        <taxon>Sordariomycetidae</taxon>
        <taxon>Diaporthales</taxon>
        <taxon>Cytosporaceae</taxon>
        <taxon>Cytospora</taxon>
    </lineage>
</organism>
<accession>A0A423XL74</accession>
<gene>
    <name evidence="2" type="ORF">VPNG_01187</name>
</gene>
<dbReference type="EMBL" id="LKEB01000003">
    <property type="protein sequence ID" value="ROW17119.1"/>
    <property type="molecule type" value="Genomic_DNA"/>
</dbReference>
<protein>
    <submittedName>
        <fullName evidence="2">Uncharacterized protein</fullName>
    </submittedName>
</protein>
<feature type="region of interest" description="Disordered" evidence="1">
    <location>
        <begin position="40"/>
        <end position="60"/>
    </location>
</feature>
<sequence>MPSTMPTQEAVTSVPSAAQDEIILSRPRGVYTGEYSLKRRNASRGGADSSATGNYNRVHHEQGLTRGIQAILRSKKADTKAKTPTAVPLEGWTPQISPLGARSRLLEDLCLEFAQLATELQDGWTE</sequence>
<dbReference type="InParanoid" id="A0A423XL74"/>
<evidence type="ECO:0000313" key="3">
    <source>
        <dbReference type="Proteomes" id="UP000285146"/>
    </source>
</evidence>
<proteinExistence type="predicted"/>
<keyword evidence="3" id="KW-1185">Reference proteome</keyword>
<evidence type="ECO:0000313" key="2">
    <source>
        <dbReference type="EMBL" id="ROW17119.1"/>
    </source>
</evidence>
<comment type="caution">
    <text evidence="2">The sequence shown here is derived from an EMBL/GenBank/DDBJ whole genome shotgun (WGS) entry which is preliminary data.</text>
</comment>
<evidence type="ECO:0000256" key="1">
    <source>
        <dbReference type="SAM" id="MobiDB-lite"/>
    </source>
</evidence>
<name>A0A423XL74_9PEZI</name>
<dbReference type="OrthoDB" id="5197233at2759"/>
<reference evidence="2 3" key="1">
    <citation type="submission" date="2015-09" db="EMBL/GenBank/DDBJ databases">
        <title>Host preference determinants of Valsa canker pathogens revealed by comparative genomics.</title>
        <authorList>
            <person name="Yin Z."/>
            <person name="Huang L."/>
        </authorList>
    </citation>
    <scope>NUCLEOTIDE SEQUENCE [LARGE SCALE GENOMIC DNA]</scope>
    <source>
        <strain evidence="2 3">SXYLt</strain>
    </source>
</reference>
<dbReference type="AlphaFoldDB" id="A0A423XL74"/>